<protein>
    <submittedName>
        <fullName evidence="2">Uncharacterized protein</fullName>
    </submittedName>
</protein>
<dbReference type="EMBL" id="CP008944">
    <property type="protein sequence ID" value="AIG63886.1"/>
    <property type="molecule type" value="Genomic_DNA"/>
</dbReference>
<evidence type="ECO:0000256" key="1">
    <source>
        <dbReference type="SAM" id="MobiDB-lite"/>
    </source>
</evidence>
<feature type="region of interest" description="Disordered" evidence="1">
    <location>
        <begin position="46"/>
        <end position="86"/>
    </location>
</feature>
<evidence type="ECO:0000313" key="2">
    <source>
        <dbReference type="EMBL" id="AIG63886.1"/>
    </source>
</evidence>
<keyword evidence="3" id="KW-1185">Reference proteome</keyword>
<feature type="compositionally biased region" description="Polar residues" evidence="1">
    <location>
        <begin position="59"/>
        <end position="72"/>
    </location>
</feature>
<proteinExistence type="predicted"/>
<sequence>MAGLERGIEGFDGVMWARSSDLFSSAARLVSTLTQRSRTVRKRALGVETDNPPRVSPRSLCNATATPETSRSYRPALTEKPWERKW</sequence>
<accession>A0ABM5QM79</accession>
<name>A0ABM5QM79_9CORY</name>
<evidence type="ECO:0000313" key="3">
    <source>
        <dbReference type="Proteomes" id="UP000028504"/>
    </source>
</evidence>
<organism evidence="2 3">
    <name type="scientific">Corynebacterium atypicum</name>
    <dbReference type="NCBI Taxonomy" id="191610"/>
    <lineage>
        <taxon>Bacteria</taxon>
        <taxon>Bacillati</taxon>
        <taxon>Actinomycetota</taxon>
        <taxon>Actinomycetes</taxon>
        <taxon>Mycobacteriales</taxon>
        <taxon>Corynebacteriaceae</taxon>
        <taxon>Corynebacterium</taxon>
    </lineage>
</organism>
<reference evidence="2 3" key="1">
    <citation type="submission" date="2014-07" db="EMBL/GenBank/DDBJ databases">
        <title>Complete genome sequence of Corynebacterium atypicum DSM 44849: identifiction of the mycolic acid biosynthesis genes.</title>
        <authorList>
            <person name="Tippelt A."/>
            <person name="Mollmann S."/>
            <person name="Albersmeier A."/>
            <person name="Jaenicke S."/>
            <person name="Ruckert C."/>
            <person name="Tauch A."/>
        </authorList>
    </citation>
    <scope>NUCLEOTIDE SEQUENCE [LARGE SCALE GENOMIC DNA]</scope>
    <source>
        <strain evidence="2 3">R2070</strain>
    </source>
</reference>
<gene>
    <name evidence="2" type="ORF">CATYP_03520</name>
</gene>
<dbReference type="Proteomes" id="UP000028504">
    <property type="component" value="Chromosome"/>
</dbReference>